<accession>A0ABY8F869</accession>
<dbReference type="InterPro" id="IPR036271">
    <property type="entry name" value="Tet_transcr_reg_TetR-rel_C_sf"/>
</dbReference>
<dbReference type="Gene3D" id="1.10.10.60">
    <property type="entry name" value="Homeodomain-like"/>
    <property type="match status" value="1"/>
</dbReference>
<evidence type="ECO:0000313" key="7">
    <source>
        <dbReference type="Proteomes" id="UP001209803"/>
    </source>
</evidence>
<keyword evidence="7" id="KW-1185">Reference proteome</keyword>
<evidence type="ECO:0000256" key="2">
    <source>
        <dbReference type="ARBA" id="ARBA00023125"/>
    </source>
</evidence>
<dbReference type="Pfam" id="PF00440">
    <property type="entry name" value="TetR_N"/>
    <property type="match status" value="1"/>
</dbReference>
<dbReference type="RefSeq" id="WP_265684192.1">
    <property type="nucleotide sequence ID" value="NZ_CP120863.1"/>
</dbReference>
<feature type="domain" description="HTH tetR-type" evidence="5">
    <location>
        <begin position="7"/>
        <end position="67"/>
    </location>
</feature>
<dbReference type="Gene3D" id="1.10.357.10">
    <property type="entry name" value="Tetracycline Repressor, domain 2"/>
    <property type="match status" value="1"/>
</dbReference>
<dbReference type="SUPFAM" id="SSF46689">
    <property type="entry name" value="Homeodomain-like"/>
    <property type="match status" value="1"/>
</dbReference>
<dbReference type="PANTHER" id="PTHR47506:SF1">
    <property type="entry name" value="HTH-TYPE TRANSCRIPTIONAL REGULATOR YJDC"/>
    <property type="match status" value="1"/>
</dbReference>
<reference evidence="6 7" key="1">
    <citation type="submission" date="2023-03" db="EMBL/GenBank/DDBJ databases">
        <title>Roseibium porphyridii sp. nov. and Roseibium rhodosorbium sp. nov. isolated from marine algae, Porphyridium cruentum and Rhodosorus marinus, respectively.</title>
        <authorList>
            <person name="Lee M.W."/>
            <person name="Choi B.J."/>
            <person name="Lee J.K."/>
            <person name="Choi D.G."/>
            <person name="Baek J.H."/>
            <person name="Bayburt H."/>
            <person name="Kim J.M."/>
            <person name="Han D.M."/>
            <person name="Kim K.H."/>
            <person name="Jeon C.O."/>
        </authorList>
    </citation>
    <scope>NUCLEOTIDE SEQUENCE [LARGE SCALE GENOMIC DNA]</scope>
    <source>
        <strain evidence="6 7">KMA01</strain>
    </source>
</reference>
<gene>
    <name evidence="6" type="ORF">K1718_09805</name>
</gene>
<proteinExistence type="predicted"/>
<dbReference type="InterPro" id="IPR001647">
    <property type="entry name" value="HTH_TetR"/>
</dbReference>
<sequence length="192" mass="20730">MAGRPKSFDVDEAIGAFVDVFWTKGYRGTSVDDLQDAAGIKRGSFYAAFGCKDDVFEIVLEKYWSEATEAGLKILDEDKPPKQAVAEFIRHIGSFMSLNTPRGCLLLSSSSETTGANNGEKPLVCAKMTELENRLLRTLKKDDDETSAICARDQANFVLAVILGLNAMAKADCGPSRIMAAADYAATSIASK</sequence>
<dbReference type="SUPFAM" id="SSF48498">
    <property type="entry name" value="Tetracyclin repressor-like, C-terminal domain"/>
    <property type="match status" value="1"/>
</dbReference>
<dbReference type="PANTHER" id="PTHR47506">
    <property type="entry name" value="TRANSCRIPTIONAL REGULATORY PROTEIN"/>
    <property type="match status" value="1"/>
</dbReference>
<keyword evidence="2 4" id="KW-0238">DNA-binding</keyword>
<protein>
    <submittedName>
        <fullName evidence="6">TetR/AcrR family transcriptional regulator</fullName>
    </submittedName>
</protein>
<evidence type="ECO:0000256" key="4">
    <source>
        <dbReference type="PROSITE-ProRule" id="PRU00335"/>
    </source>
</evidence>
<feature type="DNA-binding region" description="H-T-H motif" evidence="4">
    <location>
        <begin position="30"/>
        <end position="49"/>
    </location>
</feature>
<dbReference type="EMBL" id="CP120863">
    <property type="protein sequence ID" value="WFE91631.1"/>
    <property type="molecule type" value="Genomic_DNA"/>
</dbReference>
<keyword evidence="3" id="KW-0804">Transcription</keyword>
<evidence type="ECO:0000256" key="1">
    <source>
        <dbReference type="ARBA" id="ARBA00023015"/>
    </source>
</evidence>
<name>A0ABY8F869_9HYPH</name>
<dbReference type="InterPro" id="IPR009057">
    <property type="entry name" value="Homeodomain-like_sf"/>
</dbReference>
<evidence type="ECO:0000313" key="6">
    <source>
        <dbReference type="EMBL" id="WFE91631.1"/>
    </source>
</evidence>
<dbReference type="PROSITE" id="PS50977">
    <property type="entry name" value="HTH_TETR_2"/>
    <property type="match status" value="1"/>
</dbReference>
<evidence type="ECO:0000259" key="5">
    <source>
        <dbReference type="PROSITE" id="PS50977"/>
    </source>
</evidence>
<evidence type="ECO:0000256" key="3">
    <source>
        <dbReference type="ARBA" id="ARBA00023163"/>
    </source>
</evidence>
<keyword evidence="1" id="KW-0805">Transcription regulation</keyword>
<organism evidence="6 7">
    <name type="scientific">Roseibium porphyridii</name>
    <dbReference type="NCBI Taxonomy" id="2866279"/>
    <lineage>
        <taxon>Bacteria</taxon>
        <taxon>Pseudomonadati</taxon>
        <taxon>Pseudomonadota</taxon>
        <taxon>Alphaproteobacteria</taxon>
        <taxon>Hyphomicrobiales</taxon>
        <taxon>Stappiaceae</taxon>
        <taxon>Roseibium</taxon>
    </lineage>
</organism>
<dbReference type="Proteomes" id="UP001209803">
    <property type="component" value="Chromosome"/>
</dbReference>